<dbReference type="Pfam" id="PF05154">
    <property type="entry name" value="TM2"/>
    <property type="match status" value="1"/>
</dbReference>
<name>A0AAU8J886_9CYAN</name>
<evidence type="ECO:0000256" key="1">
    <source>
        <dbReference type="ARBA" id="ARBA00004141"/>
    </source>
</evidence>
<feature type="transmembrane region" description="Helical" evidence="5">
    <location>
        <begin position="74"/>
        <end position="95"/>
    </location>
</feature>
<dbReference type="RefSeq" id="WP_354634761.1">
    <property type="nucleotide sequence ID" value="NZ_CP159837.1"/>
</dbReference>
<accession>A0AAU8J886</accession>
<sequence length="164" mass="18378">MSNREKVLLVALISLFTIGGLHRFYIGDKKTGILAILFFWLYVGFIITLVDIVRFLRMSDAEFDAKYQIKPLTLPLFLSIITPLLIIVGGVGLFLKERVMCLPNAVARECIFVTEGDNILNARGTDISREFAWAIETFPPYILGLAGICIMGLIVISNNRNPRV</sequence>
<reference evidence="7" key="1">
    <citation type="submission" date="2024-07" db="EMBL/GenBank/DDBJ databases">
        <authorList>
            <person name="Kim Y.J."/>
            <person name="Jeong J.Y."/>
        </authorList>
    </citation>
    <scope>NUCLEOTIDE SEQUENCE</scope>
    <source>
        <strain evidence="7">GIHE-MW2</strain>
    </source>
</reference>
<gene>
    <name evidence="7" type="ORF">ABWT76_003695</name>
</gene>
<dbReference type="EMBL" id="CP159837">
    <property type="protein sequence ID" value="XCM35042.1"/>
    <property type="molecule type" value="Genomic_DNA"/>
</dbReference>
<keyword evidence="3 5" id="KW-1133">Transmembrane helix</keyword>
<feature type="transmembrane region" description="Helical" evidence="5">
    <location>
        <begin position="33"/>
        <end position="53"/>
    </location>
</feature>
<evidence type="ECO:0000313" key="7">
    <source>
        <dbReference type="EMBL" id="XCM35042.1"/>
    </source>
</evidence>
<feature type="domain" description="TM2" evidence="6">
    <location>
        <begin position="5"/>
        <end position="53"/>
    </location>
</feature>
<evidence type="ECO:0000256" key="5">
    <source>
        <dbReference type="SAM" id="Phobius"/>
    </source>
</evidence>
<dbReference type="GO" id="GO:0016020">
    <property type="term" value="C:membrane"/>
    <property type="evidence" value="ECO:0007669"/>
    <property type="project" value="UniProtKB-SubCell"/>
</dbReference>
<evidence type="ECO:0000259" key="6">
    <source>
        <dbReference type="Pfam" id="PF05154"/>
    </source>
</evidence>
<keyword evidence="4 5" id="KW-0472">Membrane</keyword>
<feature type="transmembrane region" description="Helical" evidence="5">
    <location>
        <begin position="138"/>
        <end position="156"/>
    </location>
</feature>
<dbReference type="AlphaFoldDB" id="A0AAU8J886"/>
<organism evidence="7">
    <name type="scientific">Planktothricoides raciborskii GIHE-MW2</name>
    <dbReference type="NCBI Taxonomy" id="2792601"/>
    <lineage>
        <taxon>Bacteria</taxon>
        <taxon>Bacillati</taxon>
        <taxon>Cyanobacteriota</taxon>
        <taxon>Cyanophyceae</taxon>
        <taxon>Oscillatoriophycideae</taxon>
        <taxon>Oscillatoriales</taxon>
        <taxon>Oscillatoriaceae</taxon>
        <taxon>Planktothricoides</taxon>
    </lineage>
</organism>
<proteinExistence type="predicted"/>
<evidence type="ECO:0000256" key="2">
    <source>
        <dbReference type="ARBA" id="ARBA00022692"/>
    </source>
</evidence>
<dbReference type="InterPro" id="IPR007829">
    <property type="entry name" value="TM2"/>
</dbReference>
<protein>
    <submittedName>
        <fullName evidence="7">NINE protein</fullName>
    </submittedName>
</protein>
<comment type="subcellular location">
    <subcellularLocation>
        <location evidence="1">Membrane</location>
        <topology evidence="1">Multi-pass membrane protein</topology>
    </subcellularLocation>
</comment>
<evidence type="ECO:0000256" key="4">
    <source>
        <dbReference type="ARBA" id="ARBA00023136"/>
    </source>
</evidence>
<keyword evidence="2 5" id="KW-0812">Transmembrane</keyword>
<evidence type="ECO:0000256" key="3">
    <source>
        <dbReference type="ARBA" id="ARBA00022989"/>
    </source>
</evidence>